<evidence type="ECO:0000256" key="3">
    <source>
        <dbReference type="ARBA" id="ARBA00022490"/>
    </source>
</evidence>
<comment type="subunit">
    <text evidence="7">Component of a fungal signal recognition particle (SRP) complex that consists of a 7SL RNA molecule (scR1) and at least six protein subunits: SRP72, SRP68, SRP54, SEC65, SRP21 and SRP14.</text>
</comment>
<gene>
    <name evidence="9" type="ORF">HG535_0D01240</name>
</gene>
<dbReference type="InterPro" id="IPR003210">
    <property type="entry name" value="Signal_recog_particle_SRP14"/>
</dbReference>
<dbReference type="Gene3D" id="3.30.720.10">
    <property type="entry name" value="Signal recognition particle alu RNA binding heterodimer, srp9/1"/>
    <property type="match status" value="1"/>
</dbReference>
<proteinExistence type="inferred from homology"/>
<dbReference type="KEGG" id="zmk:HG535_0D01240"/>
<keyword evidence="5 7" id="KW-0733">Signal recognition particle</keyword>
<evidence type="ECO:0000256" key="2">
    <source>
        <dbReference type="ARBA" id="ARBA00010349"/>
    </source>
</evidence>
<accession>A0A7H9B1V4</accession>
<organism evidence="9 10">
    <name type="scientific">Zygotorulaspora mrakii</name>
    <name type="common">Zygosaccharomyces mrakii</name>
    <dbReference type="NCBI Taxonomy" id="42260"/>
    <lineage>
        <taxon>Eukaryota</taxon>
        <taxon>Fungi</taxon>
        <taxon>Dikarya</taxon>
        <taxon>Ascomycota</taxon>
        <taxon>Saccharomycotina</taxon>
        <taxon>Saccharomycetes</taxon>
        <taxon>Saccharomycetales</taxon>
        <taxon>Saccharomycetaceae</taxon>
        <taxon>Zygotorulaspora</taxon>
    </lineage>
</organism>
<evidence type="ECO:0000313" key="10">
    <source>
        <dbReference type="Proteomes" id="UP000509704"/>
    </source>
</evidence>
<dbReference type="RefSeq" id="XP_037144144.1">
    <property type="nucleotide sequence ID" value="XM_037288249.1"/>
</dbReference>
<keyword evidence="3 7" id="KW-0963">Cytoplasm</keyword>
<dbReference type="Proteomes" id="UP000509704">
    <property type="component" value="Chromosome 4"/>
</dbReference>
<dbReference type="SUPFAM" id="SSF54762">
    <property type="entry name" value="Signal recognition particle alu RNA binding heterodimer, SRP9/14"/>
    <property type="match status" value="1"/>
</dbReference>
<dbReference type="AlphaFoldDB" id="A0A7H9B1V4"/>
<dbReference type="GeneID" id="59236140"/>
<evidence type="ECO:0000256" key="7">
    <source>
        <dbReference type="RuleBase" id="RU368100"/>
    </source>
</evidence>
<dbReference type="EMBL" id="CP058607">
    <property type="protein sequence ID" value="QLG72416.1"/>
    <property type="molecule type" value="Genomic_DNA"/>
</dbReference>
<name>A0A7H9B1V4_ZYGMR</name>
<evidence type="ECO:0000256" key="1">
    <source>
        <dbReference type="ARBA" id="ARBA00004496"/>
    </source>
</evidence>
<evidence type="ECO:0000256" key="8">
    <source>
        <dbReference type="SAM" id="MobiDB-lite"/>
    </source>
</evidence>
<comment type="function">
    <text evidence="7">Component of the signal recognition particle (SRP) complex, a ribonucleoprotein complex that mediates the cotranslational targeting of secretory and membrane proteins to the endoplasmic reticulum (ER).</text>
</comment>
<dbReference type="Pfam" id="PF02290">
    <property type="entry name" value="SRP14"/>
    <property type="match status" value="1"/>
</dbReference>
<evidence type="ECO:0000313" key="9">
    <source>
        <dbReference type="EMBL" id="QLG72416.1"/>
    </source>
</evidence>
<comment type="similarity">
    <text evidence="2 7">Belongs to the SRP14 family.</text>
</comment>
<sequence>MVNEGCLSIEEFLPKISEYFKAANEKEVTVRVSTKRLVKGEPVEGNREFDATNNPHFDISRKAQQTHFKDVSQEVYPLLIRISYLSDAKKNKCSTVVKADDLDKFWQNFSAVIKGSMKGLIKKKKKKKGKAVVAKPKKGKKLKR</sequence>
<evidence type="ECO:0000256" key="6">
    <source>
        <dbReference type="ARBA" id="ARBA00023274"/>
    </source>
</evidence>
<keyword evidence="10" id="KW-1185">Reference proteome</keyword>
<dbReference type="GO" id="GO:0030942">
    <property type="term" value="F:endoplasmic reticulum signal peptide binding"/>
    <property type="evidence" value="ECO:0007669"/>
    <property type="project" value="UniProtKB-UniRule"/>
</dbReference>
<dbReference type="PANTHER" id="PTHR12013">
    <property type="entry name" value="SIGNAL RECOGNITION PARTICLE 14 KD PROTEIN"/>
    <property type="match status" value="1"/>
</dbReference>
<evidence type="ECO:0000256" key="5">
    <source>
        <dbReference type="ARBA" id="ARBA00023135"/>
    </source>
</evidence>
<evidence type="ECO:0000256" key="4">
    <source>
        <dbReference type="ARBA" id="ARBA00022884"/>
    </source>
</evidence>
<dbReference type="InterPro" id="IPR009018">
    <property type="entry name" value="Signal_recog_particle_SRP9/14"/>
</dbReference>
<dbReference type="OrthoDB" id="19209at2759"/>
<dbReference type="GO" id="GO:0006614">
    <property type="term" value="P:SRP-dependent cotranslational protein targeting to membrane"/>
    <property type="evidence" value="ECO:0007669"/>
    <property type="project" value="UniProtKB-UniRule"/>
</dbReference>
<reference evidence="9 10" key="1">
    <citation type="submission" date="2020-07" db="EMBL/GenBank/DDBJ databases">
        <title>The yeast mating-type switching endonuclease HO is a domesticated member of an unorthodox homing genetic element family.</title>
        <authorList>
            <person name="Coughlan A.Y."/>
            <person name="Lombardi L."/>
            <person name="Braun-Galleani S."/>
            <person name="Martos A.R."/>
            <person name="Galeote V."/>
            <person name="Bigey F."/>
            <person name="Dequin S."/>
            <person name="Byrne K.P."/>
            <person name="Wolfe K.H."/>
        </authorList>
    </citation>
    <scope>NUCLEOTIDE SEQUENCE [LARGE SCALE GENOMIC DNA]</scope>
    <source>
        <strain evidence="9 10">NRRL Y-6702</strain>
    </source>
</reference>
<comment type="subcellular location">
    <subcellularLocation>
        <location evidence="1 7">Cytoplasm</location>
    </subcellularLocation>
</comment>
<keyword evidence="6 7" id="KW-0687">Ribonucleoprotein</keyword>
<keyword evidence="4 7" id="KW-0694">RNA-binding</keyword>
<feature type="region of interest" description="Disordered" evidence="8">
    <location>
        <begin position="123"/>
        <end position="144"/>
    </location>
</feature>
<protein>
    <recommendedName>
        <fullName evidence="7">Signal recognition particle subunit SRP14</fullName>
    </recommendedName>
    <alternativeName>
        <fullName evidence="7">Signal recognition particle 14 kDa protein</fullName>
    </alternativeName>
</protein>
<dbReference type="GO" id="GO:0005786">
    <property type="term" value="C:signal recognition particle, endoplasmic reticulum targeting"/>
    <property type="evidence" value="ECO:0007669"/>
    <property type="project" value="UniProtKB-UniRule"/>
</dbReference>
<dbReference type="GO" id="GO:0008312">
    <property type="term" value="F:7S RNA binding"/>
    <property type="evidence" value="ECO:0007669"/>
    <property type="project" value="UniProtKB-UniRule"/>
</dbReference>